<evidence type="ECO:0000313" key="7">
    <source>
        <dbReference type="Proteomes" id="UP000249045"/>
    </source>
</evidence>
<keyword evidence="3" id="KW-0456">Lyase</keyword>
<dbReference type="GO" id="GO:0016829">
    <property type="term" value="F:lyase activity"/>
    <property type="evidence" value="ECO:0007669"/>
    <property type="project" value="UniProtKB-KW"/>
</dbReference>
<gene>
    <name evidence="4" type="ORF">LAH08_01561</name>
    <name evidence="5" type="ORF">MED15_01092</name>
</gene>
<organism evidence="4 6">
    <name type="scientific">Micromonospora noduli</name>
    <dbReference type="NCBI Taxonomy" id="709876"/>
    <lineage>
        <taxon>Bacteria</taxon>
        <taxon>Bacillati</taxon>
        <taxon>Actinomycetota</taxon>
        <taxon>Actinomycetes</taxon>
        <taxon>Micromonosporales</taxon>
        <taxon>Micromonosporaceae</taxon>
        <taxon>Micromonospora</taxon>
    </lineage>
</organism>
<protein>
    <submittedName>
        <fullName evidence="4">(3,5-dihydroxyphenyl)acetyl-CoA 1,2-dioxygenase</fullName>
    </submittedName>
</protein>
<dbReference type="Proteomes" id="UP000248966">
    <property type="component" value="Unassembled WGS sequence"/>
</dbReference>
<proteinExistence type="inferred from homology"/>
<evidence type="ECO:0000256" key="3">
    <source>
        <dbReference type="ARBA" id="ARBA00023239"/>
    </source>
</evidence>
<evidence type="ECO:0000256" key="2">
    <source>
        <dbReference type="ARBA" id="ARBA00023098"/>
    </source>
</evidence>
<keyword evidence="4" id="KW-0223">Dioxygenase</keyword>
<dbReference type="PANTHER" id="PTHR11941:SF169">
    <property type="entry name" value="(7AS)-7A-METHYL-1,5-DIOXO-2,3,5,6,7,7A-HEXAHYDRO-1H-INDENE-CARBOXYL-COA HYDROLASE"/>
    <property type="match status" value="1"/>
</dbReference>
<dbReference type="InterPro" id="IPR001753">
    <property type="entry name" value="Enoyl-CoA_hydra/iso"/>
</dbReference>
<dbReference type="EMBL" id="PYAC01000001">
    <property type="protein sequence ID" value="RAO25329.1"/>
    <property type="molecule type" value="Genomic_DNA"/>
</dbReference>
<dbReference type="InterPro" id="IPR029045">
    <property type="entry name" value="ClpP/crotonase-like_dom_sf"/>
</dbReference>
<dbReference type="AlphaFoldDB" id="A0A328NBF4"/>
<evidence type="ECO:0000313" key="5">
    <source>
        <dbReference type="EMBL" id="RAO25329.1"/>
    </source>
</evidence>
<sequence length="438" mass="48223">MTGRYQSDFAATRRFLDVGEQMLGTLSTTQRHSRPQDPRARAVHQACRTARLAFLAVHADQLYAELTDGRRRHLRVDVLCTAAGELMPGLVPTAEQLAEEGRYQQPRKEGREIDQGLLLWSVLRSPGSGAHLMEAMARPTPRASTLLPAFRADGFVDLGEVTVERRAGVGHVTVQNQRCLNAEDDAVVEALETAVDLVLLDDDVRVGVLRGGVMRHPRYAGRRVFSAGINLTELYRGGITFLGFLMRREMGYIAKMVRGLAPDPDDPTRRPAAEKPWVGAVDTFAIGGGLQILLAADHVVAEKDAYFSLPALREGLVPGVANLRLPRLVPSRRARKAIFSDHTIRAGDTDGALLCDAVVDADEMAEAVASAAARLADPAVVPNRRMLRLAEEPEDRFRQYLAEYALEQSRRIYSEDLFAKLEQTWLARFGSIVAGTKP</sequence>
<dbReference type="Pfam" id="PF00378">
    <property type="entry name" value="ECH_1"/>
    <property type="match status" value="1"/>
</dbReference>
<accession>A0A328NBF4</accession>
<dbReference type="GO" id="GO:0006635">
    <property type="term" value="P:fatty acid beta-oxidation"/>
    <property type="evidence" value="ECO:0007669"/>
    <property type="project" value="TreeGrafter"/>
</dbReference>
<evidence type="ECO:0000256" key="1">
    <source>
        <dbReference type="ARBA" id="ARBA00005254"/>
    </source>
</evidence>
<dbReference type="RefSeq" id="WP_112583079.1">
    <property type="nucleotide sequence ID" value="NZ_PYAB01000052.1"/>
</dbReference>
<keyword evidence="2" id="KW-0443">Lipid metabolism</keyword>
<dbReference type="SUPFAM" id="SSF52096">
    <property type="entry name" value="ClpP/crotonase"/>
    <property type="match status" value="1"/>
</dbReference>
<evidence type="ECO:0000313" key="6">
    <source>
        <dbReference type="Proteomes" id="UP000248966"/>
    </source>
</evidence>
<dbReference type="GO" id="GO:0051213">
    <property type="term" value="F:dioxygenase activity"/>
    <property type="evidence" value="ECO:0007669"/>
    <property type="project" value="UniProtKB-KW"/>
</dbReference>
<dbReference type="Gene3D" id="3.90.226.10">
    <property type="entry name" value="2-enoyl-CoA Hydratase, Chain A, domain 1"/>
    <property type="match status" value="1"/>
</dbReference>
<comment type="caution">
    <text evidence="4">The sequence shown here is derived from an EMBL/GenBank/DDBJ whole genome shotgun (WGS) entry which is preliminary data.</text>
</comment>
<dbReference type="EMBL" id="PYAA01000008">
    <property type="protein sequence ID" value="RAO04213.1"/>
    <property type="molecule type" value="Genomic_DNA"/>
</dbReference>
<dbReference type="CDD" id="cd06558">
    <property type="entry name" value="crotonase-like"/>
    <property type="match status" value="1"/>
</dbReference>
<keyword evidence="7" id="KW-1185">Reference proteome</keyword>
<dbReference type="Proteomes" id="UP000249045">
    <property type="component" value="Unassembled WGS sequence"/>
</dbReference>
<dbReference type="PANTHER" id="PTHR11941">
    <property type="entry name" value="ENOYL-COA HYDRATASE-RELATED"/>
    <property type="match status" value="1"/>
</dbReference>
<comment type="similarity">
    <text evidence="1">Belongs to the enoyl-CoA hydratase/isomerase family.</text>
</comment>
<name>A0A328NBF4_9ACTN</name>
<keyword evidence="4" id="KW-0560">Oxidoreductase</keyword>
<reference evidence="6 7" key="1">
    <citation type="submission" date="2018-03" db="EMBL/GenBank/DDBJ databases">
        <title>Defining the species Micromonospora saelicesensis and Micromonospora noduli under the framework of genomics.</title>
        <authorList>
            <person name="Riesco R."/>
            <person name="Trujillo M.E."/>
        </authorList>
    </citation>
    <scope>NUCLEOTIDE SEQUENCE [LARGE SCALE GENOMIC DNA]</scope>
    <source>
        <strain evidence="4 6">LAH08</strain>
        <strain evidence="5 7">MED15</strain>
    </source>
</reference>
<evidence type="ECO:0000313" key="4">
    <source>
        <dbReference type="EMBL" id="RAO04213.1"/>
    </source>
</evidence>
<dbReference type="Gene3D" id="1.20.58.1300">
    <property type="match status" value="1"/>
</dbReference>